<dbReference type="PANTHER" id="PTHR47481">
    <property type="match status" value="1"/>
</dbReference>
<dbReference type="OrthoDB" id="1287559at2759"/>
<dbReference type="Proteomes" id="UP000494256">
    <property type="component" value="Unassembled WGS sequence"/>
</dbReference>
<protein>
    <submittedName>
        <fullName evidence="1">Uncharacterized protein</fullName>
    </submittedName>
</protein>
<organism evidence="1 2">
    <name type="scientific">Arctia plantaginis</name>
    <name type="common">Wood tiger moth</name>
    <name type="synonym">Phalaena plantaginis</name>
    <dbReference type="NCBI Taxonomy" id="874455"/>
    <lineage>
        <taxon>Eukaryota</taxon>
        <taxon>Metazoa</taxon>
        <taxon>Ecdysozoa</taxon>
        <taxon>Arthropoda</taxon>
        <taxon>Hexapoda</taxon>
        <taxon>Insecta</taxon>
        <taxon>Pterygota</taxon>
        <taxon>Neoptera</taxon>
        <taxon>Endopterygota</taxon>
        <taxon>Lepidoptera</taxon>
        <taxon>Glossata</taxon>
        <taxon>Ditrysia</taxon>
        <taxon>Noctuoidea</taxon>
        <taxon>Erebidae</taxon>
        <taxon>Arctiinae</taxon>
        <taxon>Arctia</taxon>
    </lineage>
</organism>
<evidence type="ECO:0000313" key="1">
    <source>
        <dbReference type="EMBL" id="CAB3224876.1"/>
    </source>
</evidence>
<reference evidence="1 2" key="1">
    <citation type="submission" date="2020-04" db="EMBL/GenBank/DDBJ databases">
        <authorList>
            <person name="Wallbank WR R."/>
            <person name="Pardo Diaz C."/>
            <person name="Kozak K."/>
            <person name="Martin S."/>
            <person name="Jiggins C."/>
            <person name="Moest M."/>
            <person name="Warren A I."/>
            <person name="Byers J.R.P. K."/>
            <person name="Montejo-Kovacevich G."/>
            <person name="Yen C E."/>
        </authorList>
    </citation>
    <scope>NUCLEOTIDE SEQUENCE [LARGE SCALE GENOMIC DNA]</scope>
</reference>
<gene>
    <name evidence="1" type="ORF">APLA_LOCUS2093</name>
</gene>
<name>A0A8S0YY21_ARCPL</name>
<dbReference type="Pfam" id="PF14223">
    <property type="entry name" value="Retrotran_gag_2"/>
    <property type="match status" value="1"/>
</dbReference>
<dbReference type="EMBL" id="CADEBD010000175">
    <property type="protein sequence ID" value="CAB3224876.1"/>
    <property type="molecule type" value="Genomic_DNA"/>
</dbReference>
<sequence>MEAMVGAGASETNLFKFQVSVLLRGMDLFSVVDGSQKKPEKDVDDEWKRKDAKAQTLIVMRLCESTMVHILSCQTAAEMWNKLHSVYEQKSSTSLHILAQRFFQFKFEEGSDMASFLARLQELKAQLKQTAWESVEPARQTYDELVARLLVEEKRIQSRASDGESVALYAGQKPVKKC</sequence>
<proteinExistence type="predicted"/>
<evidence type="ECO:0000313" key="2">
    <source>
        <dbReference type="Proteomes" id="UP000494256"/>
    </source>
</evidence>
<accession>A0A8S0YY21</accession>
<dbReference type="AlphaFoldDB" id="A0A8S0YY21"/>
<comment type="caution">
    <text evidence="1">The sequence shown here is derived from an EMBL/GenBank/DDBJ whole genome shotgun (WGS) entry which is preliminary data.</text>
</comment>
<dbReference type="PANTHER" id="PTHR47481:SF7">
    <property type="entry name" value="CCHC-TYPE DOMAIN-CONTAINING PROTEIN"/>
    <property type="match status" value="1"/>
</dbReference>